<feature type="chain" id="PRO_5046387591" evidence="1">
    <location>
        <begin position="20"/>
        <end position="178"/>
    </location>
</feature>
<dbReference type="CDD" id="cd07067">
    <property type="entry name" value="HP_PGM_like"/>
    <property type="match status" value="1"/>
</dbReference>
<keyword evidence="1" id="KW-0732">Signal</keyword>
<dbReference type="EMBL" id="JAKGTH010000007">
    <property type="protein sequence ID" value="MCF4101251.1"/>
    <property type="molecule type" value="Genomic_DNA"/>
</dbReference>
<gene>
    <name evidence="2" type="ORF">L1I30_06210</name>
</gene>
<reference evidence="2" key="1">
    <citation type="submission" date="2022-01" db="EMBL/GenBank/DDBJ databases">
        <title>Gillisia lutea sp. nov., isolated from marine plastic residues from the Malvarosa beach (Valencia, Spain).</title>
        <authorList>
            <person name="Vidal-Verdu A."/>
            <person name="Molina-Menor E."/>
            <person name="Satari L."/>
            <person name="Pascual J."/>
            <person name="Pereto J."/>
            <person name="Porcar M."/>
        </authorList>
    </citation>
    <scope>NUCLEOTIDE SEQUENCE</scope>
    <source>
        <strain evidence="2">M10.2A</strain>
    </source>
</reference>
<evidence type="ECO:0000256" key="1">
    <source>
        <dbReference type="SAM" id="SignalP"/>
    </source>
</evidence>
<sequence length="178" mass="19905">MKYLLLLLFPLLTICGQNSNENQQATLNQDETSGITTYYLIRHAEKDRSDAKEKDPVLNAEGLKRAENWANVLKDIPLDLIYSTNYKRTKATAAPTAKLKLLEIKLYDPKKLYNSDFKKATKGKNVLVVGHSDTTPAFVNAILGSKKYLDFDDSENGALFIITVNADGNTTSQVLYIN</sequence>
<name>A0ABS9EIH6_9FLAO</name>
<proteinExistence type="predicted"/>
<dbReference type="Gene3D" id="3.40.50.1240">
    <property type="entry name" value="Phosphoglycerate mutase-like"/>
    <property type="match status" value="1"/>
</dbReference>
<accession>A0ABS9EIH6</accession>
<protein>
    <submittedName>
        <fullName evidence="2">Histidine phosphatase family protein</fullName>
    </submittedName>
</protein>
<dbReference type="Pfam" id="PF00300">
    <property type="entry name" value="His_Phos_1"/>
    <property type="match status" value="1"/>
</dbReference>
<dbReference type="InterPro" id="IPR013078">
    <property type="entry name" value="His_Pase_superF_clade-1"/>
</dbReference>
<dbReference type="RefSeq" id="WP_236133401.1">
    <property type="nucleotide sequence ID" value="NZ_JAKGTH010000007.1"/>
</dbReference>
<dbReference type="InterPro" id="IPR029033">
    <property type="entry name" value="His_PPase_superfam"/>
</dbReference>
<dbReference type="Proteomes" id="UP001179363">
    <property type="component" value="Unassembled WGS sequence"/>
</dbReference>
<organism evidence="2 3">
    <name type="scientific">Gillisia lutea</name>
    <dbReference type="NCBI Taxonomy" id="2909668"/>
    <lineage>
        <taxon>Bacteria</taxon>
        <taxon>Pseudomonadati</taxon>
        <taxon>Bacteroidota</taxon>
        <taxon>Flavobacteriia</taxon>
        <taxon>Flavobacteriales</taxon>
        <taxon>Flavobacteriaceae</taxon>
        <taxon>Gillisia</taxon>
    </lineage>
</organism>
<keyword evidence="3" id="KW-1185">Reference proteome</keyword>
<feature type="signal peptide" evidence="1">
    <location>
        <begin position="1"/>
        <end position="19"/>
    </location>
</feature>
<evidence type="ECO:0000313" key="3">
    <source>
        <dbReference type="Proteomes" id="UP001179363"/>
    </source>
</evidence>
<comment type="caution">
    <text evidence="2">The sequence shown here is derived from an EMBL/GenBank/DDBJ whole genome shotgun (WGS) entry which is preliminary data.</text>
</comment>
<evidence type="ECO:0000313" key="2">
    <source>
        <dbReference type="EMBL" id="MCF4101251.1"/>
    </source>
</evidence>
<dbReference type="SUPFAM" id="SSF53254">
    <property type="entry name" value="Phosphoglycerate mutase-like"/>
    <property type="match status" value="1"/>
</dbReference>